<organism evidence="1">
    <name type="scientific">marine sediment metagenome</name>
    <dbReference type="NCBI Taxonomy" id="412755"/>
    <lineage>
        <taxon>unclassified sequences</taxon>
        <taxon>metagenomes</taxon>
        <taxon>ecological metagenomes</taxon>
    </lineage>
</organism>
<reference evidence="1" key="1">
    <citation type="journal article" date="2015" name="Nature">
        <title>Complex archaea that bridge the gap between prokaryotes and eukaryotes.</title>
        <authorList>
            <person name="Spang A."/>
            <person name="Saw J.H."/>
            <person name="Jorgensen S.L."/>
            <person name="Zaremba-Niedzwiedzka K."/>
            <person name="Martijn J."/>
            <person name="Lind A.E."/>
            <person name="van Eijk R."/>
            <person name="Schleper C."/>
            <person name="Guy L."/>
            <person name="Ettema T.J."/>
        </authorList>
    </citation>
    <scope>NUCLEOTIDE SEQUENCE</scope>
</reference>
<dbReference type="EMBL" id="LAZR01008112">
    <property type="protein sequence ID" value="KKM80895.1"/>
    <property type="molecule type" value="Genomic_DNA"/>
</dbReference>
<protein>
    <submittedName>
        <fullName evidence="1">Uncharacterized protein</fullName>
    </submittedName>
</protein>
<name>A0A0F9MWA7_9ZZZZ</name>
<comment type="caution">
    <text evidence="1">The sequence shown here is derived from an EMBL/GenBank/DDBJ whole genome shotgun (WGS) entry which is preliminary data.</text>
</comment>
<dbReference type="AlphaFoldDB" id="A0A0F9MWA7"/>
<evidence type="ECO:0000313" key="1">
    <source>
        <dbReference type="EMBL" id="KKM80895.1"/>
    </source>
</evidence>
<gene>
    <name evidence="1" type="ORF">LCGC14_1335350</name>
</gene>
<proteinExistence type="predicted"/>
<accession>A0A0F9MWA7</accession>
<sequence>MELRTERQEEMKYKAICPCGADLSNFALGKIDTSYTFLCFRAPRGCGKELEVVKVVGEIVTLKRPKYRY</sequence>